<keyword evidence="3 4" id="KW-0067">ATP-binding</keyword>
<evidence type="ECO:0000256" key="3">
    <source>
        <dbReference type="ARBA" id="ARBA00022840"/>
    </source>
</evidence>
<evidence type="ECO:0000256" key="1">
    <source>
        <dbReference type="ARBA" id="ARBA00022598"/>
    </source>
</evidence>
<dbReference type="PROSITE" id="PS50975">
    <property type="entry name" value="ATP_GRASP"/>
    <property type="match status" value="1"/>
</dbReference>
<organism evidence="6 7">
    <name type="scientific">Streptomyces nondiastaticus</name>
    <dbReference type="NCBI Taxonomy" id="3154512"/>
    <lineage>
        <taxon>Bacteria</taxon>
        <taxon>Bacillati</taxon>
        <taxon>Actinomycetota</taxon>
        <taxon>Actinomycetes</taxon>
        <taxon>Kitasatosporales</taxon>
        <taxon>Streptomycetaceae</taxon>
        <taxon>Streptomyces</taxon>
    </lineage>
</organism>
<dbReference type="Gene3D" id="3.40.50.20">
    <property type="match status" value="1"/>
</dbReference>
<dbReference type="EMBL" id="JBIAUT010000008">
    <property type="protein sequence ID" value="MFF4218876.1"/>
    <property type="molecule type" value="Genomic_DNA"/>
</dbReference>
<keyword evidence="1" id="KW-0436">Ligase</keyword>
<dbReference type="InterPro" id="IPR052032">
    <property type="entry name" value="ATP-dep_AA_Ligase"/>
</dbReference>
<name>A0ABW6U2R4_9ACTN</name>
<feature type="domain" description="ATP-grasp" evidence="5">
    <location>
        <begin position="127"/>
        <end position="320"/>
    </location>
</feature>
<dbReference type="Proteomes" id="UP001602123">
    <property type="component" value="Unassembled WGS sequence"/>
</dbReference>
<dbReference type="Gene3D" id="3.30.1490.20">
    <property type="entry name" value="ATP-grasp fold, A domain"/>
    <property type="match status" value="1"/>
</dbReference>
<accession>A0ABW6U2R4</accession>
<dbReference type="PANTHER" id="PTHR43585">
    <property type="entry name" value="FUMIPYRROLE BIOSYNTHESIS PROTEIN C"/>
    <property type="match status" value="1"/>
</dbReference>
<evidence type="ECO:0000256" key="4">
    <source>
        <dbReference type="PROSITE-ProRule" id="PRU00409"/>
    </source>
</evidence>
<evidence type="ECO:0000256" key="2">
    <source>
        <dbReference type="ARBA" id="ARBA00022741"/>
    </source>
</evidence>
<gene>
    <name evidence="6" type="ORF">ACFYZM_21660</name>
</gene>
<dbReference type="Gene3D" id="3.30.470.20">
    <property type="entry name" value="ATP-grasp fold, B domain"/>
    <property type="match status" value="1"/>
</dbReference>
<dbReference type="PANTHER" id="PTHR43585:SF2">
    <property type="entry name" value="ATP-GRASP ENZYME FSQD"/>
    <property type="match status" value="1"/>
</dbReference>
<evidence type="ECO:0000313" key="6">
    <source>
        <dbReference type="EMBL" id="MFF4218876.1"/>
    </source>
</evidence>
<protein>
    <submittedName>
        <fullName evidence="6">Acetyl-CoA carboxylase biotin carboxylase subunit family protein</fullName>
    </submittedName>
</protein>
<reference evidence="6 7" key="1">
    <citation type="submission" date="2024-10" db="EMBL/GenBank/DDBJ databases">
        <title>The Natural Products Discovery Center: Release of the First 8490 Sequenced Strains for Exploring Actinobacteria Biosynthetic Diversity.</title>
        <authorList>
            <person name="Kalkreuter E."/>
            <person name="Kautsar S.A."/>
            <person name="Yang D."/>
            <person name="Bader C.D."/>
            <person name="Teijaro C.N."/>
            <person name="Fluegel L."/>
            <person name="Davis C.M."/>
            <person name="Simpson J.R."/>
            <person name="Lauterbach L."/>
            <person name="Steele A.D."/>
            <person name="Gui C."/>
            <person name="Meng S."/>
            <person name="Li G."/>
            <person name="Viehrig K."/>
            <person name="Ye F."/>
            <person name="Su P."/>
            <person name="Kiefer A.F."/>
            <person name="Nichols A."/>
            <person name="Cepeda A.J."/>
            <person name="Yan W."/>
            <person name="Fan B."/>
            <person name="Jiang Y."/>
            <person name="Adhikari A."/>
            <person name="Zheng C.-J."/>
            <person name="Schuster L."/>
            <person name="Cowan T.M."/>
            <person name="Smanski M.J."/>
            <person name="Chevrette M.G."/>
            <person name="De Carvalho L.P.S."/>
            <person name="Shen B."/>
        </authorList>
    </citation>
    <scope>NUCLEOTIDE SEQUENCE [LARGE SCALE GENOMIC DNA]</scope>
    <source>
        <strain evidence="6 7">NPDC001650</strain>
    </source>
</reference>
<evidence type="ECO:0000259" key="5">
    <source>
        <dbReference type="PROSITE" id="PS50975"/>
    </source>
</evidence>
<keyword evidence="2 4" id="KW-0547">Nucleotide-binding</keyword>
<dbReference type="InterPro" id="IPR011761">
    <property type="entry name" value="ATP-grasp"/>
</dbReference>
<comment type="caution">
    <text evidence="6">The sequence shown here is derived from an EMBL/GenBank/DDBJ whole genome shotgun (WGS) entry which is preliminary data.</text>
</comment>
<dbReference type="InterPro" id="IPR013815">
    <property type="entry name" value="ATP_grasp_subdomain_1"/>
</dbReference>
<dbReference type="RefSeq" id="WP_388629693.1">
    <property type="nucleotide sequence ID" value="NZ_JBIAUT010000008.1"/>
</dbReference>
<sequence length="417" mass="44964">MRLHLLALNPTDSVTLGFLPAAARLGLDVTLLTDQPVAHRRACEQSVADGGRLPELSVLGCDVTDFREVVARISALGPGARPDAVLTNSDHLQPQAALAAAYFGLPGKDWRAALDTKNKALLRCRLAEAGAVAGADPVRSVELSPVDEPEALPGRLKEADLPYPCVVKPREGVASEDVTLAEDSAALVRHCHAFRARRPGASLVVEEYLEGELHTLETLGDGSTLHVLGSFRTRLSPPPRFIEERLDLLPEPPQPHTEQVLAQLRALGVGFGACHTEYVAQGDRARLIEVNYRAIGDQCDIALADVLGVPLFEHVLRTHLGEPLPADLGARPDGRLRVEYVCADRGGTLEKAPPASDTERDGVRLVYRPLRAPGEAHPLHGTNRDYLGVIRATGTDQGRIDQAVEAFLAAQRWEIVS</sequence>
<proteinExistence type="predicted"/>
<dbReference type="SUPFAM" id="SSF56059">
    <property type="entry name" value="Glutathione synthetase ATP-binding domain-like"/>
    <property type="match status" value="1"/>
</dbReference>
<dbReference type="Pfam" id="PF13535">
    <property type="entry name" value="ATP-grasp_4"/>
    <property type="match status" value="1"/>
</dbReference>
<evidence type="ECO:0000313" key="7">
    <source>
        <dbReference type="Proteomes" id="UP001602123"/>
    </source>
</evidence>
<keyword evidence="7" id="KW-1185">Reference proteome</keyword>